<dbReference type="RefSeq" id="XP_007398677.1">
    <property type="nucleotide sequence ID" value="XM_007398615.1"/>
</dbReference>
<feature type="transmembrane region" description="Helical" evidence="3">
    <location>
        <begin position="125"/>
        <end position="144"/>
    </location>
</feature>
<keyword evidence="3" id="KW-0472">Membrane</keyword>
<proteinExistence type="inferred from homology"/>
<dbReference type="Pfam" id="PF13193">
    <property type="entry name" value="AMP-binding_C"/>
    <property type="match status" value="1"/>
</dbReference>
<evidence type="ECO:0000313" key="7">
    <source>
        <dbReference type="Proteomes" id="UP000008370"/>
    </source>
</evidence>
<reference evidence="6 7" key="1">
    <citation type="journal article" date="2012" name="BMC Genomics">
        <title>Comparative genomics of the white-rot fungi, Phanerochaete carnosa and P. chrysosporium, to elucidate the genetic basis of the distinct wood types they colonize.</title>
        <authorList>
            <person name="Suzuki H."/>
            <person name="MacDonald J."/>
            <person name="Syed K."/>
            <person name="Salamov A."/>
            <person name="Hori C."/>
            <person name="Aerts A."/>
            <person name="Henrissat B."/>
            <person name="Wiebenga A."/>
            <person name="vanKuyk P.A."/>
            <person name="Barry K."/>
            <person name="Lindquist E."/>
            <person name="LaButti K."/>
            <person name="Lapidus A."/>
            <person name="Lucas S."/>
            <person name="Coutinho P."/>
            <person name="Gong Y."/>
            <person name="Samejima M."/>
            <person name="Mahadevan R."/>
            <person name="Abou-Zaid M."/>
            <person name="de Vries R.P."/>
            <person name="Igarashi K."/>
            <person name="Yadav J.S."/>
            <person name="Grigoriev I.V."/>
            <person name="Master E.R."/>
        </authorList>
    </citation>
    <scope>NUCLEOTIDE SEQUENCE [LARGE SCALE GENOMIC DNA]</scope>
    <source>
        <strain evidence="6 7">HHB-10118-sp</strain>
    </source>
</reference>
<dbReference type="PANTHER" id="PTHR24096">
    <property type="entry name" value="LONG-CHAIN-FATTY-ACID--COA LIGASE"/>
    <property type="match status" value="1"/>
</dbReference>
<organism evidence="6 7">
    <name type="scientific">Phanerochaete carnosa (strain HHB-10118-sp)</name>
    <name type="common">White-rot fungus</name>
    <name type="synonym">Peniophora carnosa</name>
    <dbReference type="NCBI Taxonomy" id="650164"/>
    <lineage>
        <taxon>Eukaryota</taxon>
        <taxon>Fungi</taxon>
        <taxon>Dikarya</taxon>
        <taxon>Basidiomycota</taxon>
        <taxon>Agaricomycotina</taxon>
        <taxon>Agaricomycetes</taxon>
        <taxon>Polyporales</taxon>
        <taxon>Phanerochaetaceae</taxon>
        <taxon>Phanerochaete</taxon>
    </lineage>
</organism>
<dbReference type="STRING" id="650164.K5WPT3"/>
<keyword evidence="3" id="KW-1133">Transmembrane helix</keyword>
<dbReference type="Gene3D" id="3.30.300.30">
    <property type="match status" value="1"/>
</dbReference>
<evidence type="ECO:0000313" key="6">
    <source>
        <dbReference type="EMBL" id="EKM52327.1"/>
    </source>
</evidence>
<dbReference type="HOGENOM" id="CLU_000022_59_2_1"/>
<dbReference type="EMBL" id="JH930475">
    <property type="protein sequence ID" value="EKM52327.1"/>
    <property type="molecule type" value="Genomic_DNA"/>
</dbReference>
<sequence length="586" mass="63106">MASFTSPYSPIVVPPQSYYSFLRKNDIFPSHSRAFVDGVSGEHVTRDTAWAQSLSLAHGLRAADSAGLLPLHKGSTVLIVSPNSTLYPVVMMALSAAGICGAHASPMYVVHELAHAFTISNSSHILVHPAALPVAVAAMTSMGFSRADIEKRILLLARRQDLSAFTIPQGAWVTLDDLLAALPDTSSSSIPEDFNGSDAHQTAVIFFSSGTTGRSKAVALTHYNVTGMLTQIDKAWPHYQPEHDVVLGVVPFFHVLGGVIVLLFSFLKGIPVVSLPRYDPTLFLATIDKFQVTTGLMVPPIVNFLAKHPLVDDFRLASLRYVIVGAAPISPATIELCTERFARRGVALKVSQAYGMSETSGCVSLVPLEHLKDGHGSVGLMMSNLEGRIVDKSGRDVAVGTPGELWLRGPNIMKGYVNNPEATAETLTQDGWLKTGDVAVRDSHGFLAIVDRWKELIKYKGFQGKCAPFIIGIPNAKSEISVPPAELESALTAHPLIADAGVIGVYSEAESTELPRAFIVPKDVALMHGPDVEKFKNNVHEWLAKRIAPYKLLRGGIELVEAIPRNPSGKILRKDLRGLSKGGAKL</sequence>
<evidence type="ECO:0008006" key="8">
    <source>
        <dbReference type="Google" id="ProtNLM"/>
    </source>
</evidence>
<dbReference type="PANTHER" id="PTHR24096:SF149">
    <property type="entry name" value="AMP-BINDING DOMAIN-CONTAINING PROTEIN-RELATED"/>
    <property type="match status" value="1"/>
</dbReference>
<evidence type="ECO:0000256" key="3">
    <source>
        <dbReference type="SAM" id="Phobius"/>
    </source>
</evidence>
<accession>K5WPT3</accession>
<dbReference type="KEGG" id="pco:PHACADRAFT_211599"/>
<feature type="transmembrane region" description="Helical" evidence="3">
    <location>
        <begin position="245"/>
        <end position="267"/>
    </location>
</feature>
<feature type="transmembrane region" description="Helical" evidence="3">
    <location>
        <begin position="85"/>
        <end position="105"/>
    </location>
</feature>
<dbReference type="InterPro" id="IPR000873">
    <property type="entry name" value="AMP-dep_synth/lig_dom"/>
</dbReference>
<dbReference type="GO" id="GO:0016405">
    <property type="term" value="F:CoA-ligase activity"/>
    <property type="evidence" value="ECO:0007669"/>
    <property type="project" value="TreeGrafter"/>
</dbReference>
<feature type="domain" description="AMP-binding enzyme C-terminal" evidence="5">
    <location>
        <begin position="486"/>
        <end position="570"/>
    </location>
</feature>
<dbReference type="OrthoDB" id="1898221at2759"/>
<evidence type="ECO:0000259" key="5">
    <source>
        <dbReference type="Pfam" id="PF13193"/>
    </source>
</evidence>
<dbReference type="Gene3D" id="3.40.50.12780">
    <property type="entry name" value="N-terminal domain of ligase-like"/>
    <property type="match status" value="1"/>
</dbReference>
<evidence type="ECO:0000256" key="1">
    <source>
        <dbReference type="ARBA" id="ARBA00006432"/>
    </source>
</evidence>
<dbReference type="InterPro" id="IPR042099">
    <property type="entry name" value="ANL_N_sf"/>
</dbReference>
<dbReference type="Pfam" id="PF00501">
    <property type="entry name" value="AMP-binding"/>
    <property type="match status" value="1"/>
</dbReference>
<dbReference type="SUPFAM" id="SSF56801">
    <property type="entry name" value="Acetyl-CoA synthetase-like"/>
    <property type="match status" value="1"/>
</dbReference>
<dbReference type="GeneID" id="18913132"/>
<evidence type="ECO:0000259" key="4">
    <source>
        <dbReference type="Pfam" id="PF00501"/>
    </source>
</evidence>
<keyword evidence="3" id="KW-0812">Transmembrane</keyword>
<dbReference type="FunCoup" id="K5WPT3">
    <property type="interactions" value="299"/>
</dbReference>
<dbReference type="AlphaFoldDB" id="K5WPT3"/>
<dbReference type="InParanoid" id="K5WPT3"/>
<dbReference type="InterPro" id="IPR025110">
    <property type="entry name" value="AMP-bd_C"/>
</dbReference>
<name>K5WPT3_PHACS</name>
<gene>
    <name evidence="6" type="ORF">PHACADRAFT_211599</name>
</gene>
<keyword evidence="2" id="KW-0436">Ligase</keyword>
<evidence type="ECO:0000256" key="2">
    <source>
        <dbReference type="ARBA" id="ARBA00022598"/>
    </source>
</evidence>
<keyword evidence="7" id="KW-1185">Reference proteome</keyword>
<dbReference type="Proteomes" id="UP000008370">
    <property type="component" value="Unassembled WGS sequence"/>
</dbReference>
<feature type="domain" description="AMP-dependent synthetase/ligase" evidence="4">
    <location>
        <begin position="31"/>
        <end position="416"/>
    </location>
</feature>
<protein>
    <recommendedName>
        <fullName evidence="8">AMP-dependent synthetase/ligase domain-containing protein</fullName>
    </recommendedName>
</protein>
<dbReference type="InterPro" id="IPR020845">
    <property type="entry name" value="AMP-binding_CS"/>
</dbReference>
<dbReference type="InterPro" id="IPR045851">
    <property type="entry name" value="AMP-bd_C_sf"/>
</dbReference>
<comment type="similarity">
    <text evidence="1">Belongs to the ATP-dependent AMP-binding enzyme family.</text>
</comment>
<dbReference type="PROSITE" id="PS00455">
    <property type="entry name" value="AMP_BINDING"/>
    <property type="match status" value="1"/>
</dbReference>